<proteinExistence type="inferred from homology"/>
<dbReference type="Gene3D" id="1.10.10.10">
    <property type="entry name" value="Winged helix-like DNA-binding domain superfamily/Winged helix DNA-binding domain"/>
    <property type="match status" value="1"/>
</dbReference>
<feature type="domain" description="RNA polymerase sigma-70 region 2" evidence="5">
    <location>
        <begin position="12"/>
        <end position="69"/>
    </location>
</feature>
<feature type="domain" description="RNA polymerase sigma factor 70 region 4 type 2" evidence="6">
    <location>
        <begin position="99"/>
        <end position="151"/>
    </location>
</feature>
<dbReference type="OrthoDB" id="9794372at2"/>
<dbReference type="PANTHER" id="PTHR43133">
    <property type="entry name" value="RNA POLYMERASE ECF-TYPE SIGMA FACTO"/>
    <property type="match status" value="1"/>
</dbReference>
<dbReference type="InterPro" id="IPR039425">
    <property type="entry name" value="RNA_pol_sigma-70-like"/>
</dbReference>
<dbReference type="AlphaFoldDB" id="A0A255YZJ5"/>
<dbReference type="Pfam" id="PF04542">
    <property type="entry name" value="Sigma70_r2"/>
    <property type="match status" value="1"/>
</dbReference>
<dbReference type="SUPFAM" id="SSF88659">
    <property type="entry name" value="Sigma3 and sigma4 domains of RNA polymerase sigma factors"/>
    <property type="match status" value="1"/>
</dbReference>
<keyword evidence="2" id="KW-0805">Transcription regulation</keyword>
<dbReference type="GO" id="GO:0016987">
    <property type="term" value="F:sigma factor activity"/>
    <property type="evidence" value="ECO:0007669"/>
    <property type="project" value="UniProtKB-KW"/>
</dbReference>
<dbReference type="EMBL" id="NOXU01000028">
    <property type="protein sequence ID" value="OYQ34599.1"/>
    <property type="molecule type" value="Genomic_DNA"/>
</dbReference>
<evidence type="ECO:0000256" key="2">
    <source>
        <dbReference type="ARBA" id="ARBA00023015"/>
    </source>
</evidence>
<accession>A0A255YZJ5</accession>
<evidence type="ECO:0000256" key="4">
    <source>
        <dbReference type="ARBA" id="ARBA00023163"/>
    </source>
</evidence>
<dbReference type="InterPro" id="IPR007627">
    <property type="entry name" value="RNA_pol_sigma70_r2"/>
</dbReference>
<evidence type="ECO:0000313" key="7">
    <source>
        <dbReference type="EMBL" id="OYQ34599.1"/>
    </source>
</evidence>
<keyword evidence="4" id="KW-0804">Transcription</keyword>
<dbReference type="GO" id="GO:0003677">
    <property type="term" value="F:DNA binding"/>
    <property type="evidence" value="ECO:0007669"/>
    <property type="project" value="InterPro"/>
</dbReference>
<comment type="similarity">
    <text evidence="1">Belongs to the sigma-70 factor family. ECF subfamily.</text>
</comment>
<dbReference type="InterPro" id="IPR013249">
    <property type="entry name" value="RNA_pol_sigma70_r4_t2"/>
</dbReference>
<dbReference type="InterPro" id="IPR013325">
    <property type="entry name" value="RNA_pol_sigma_r2"/>
</dbReference>
<dbReference type="Proteomes" id="UP000216998">
    <property type="component" value="Unassembled WGS sequence"/>
</dbReference>
<evidence type="ECO:0000313" key="8">
    <source>
        <dbReference type="Proteomes" id="UP000216998"/>
    </source>
</evidence>
<dbReference type="PANTHER" id="PTHR43133:SF63">
    <property type="entry name" value="RNA POLYMERASE SIGMA FACTOR FECI-RELATED"/>
    <property type="match status" value="1"/>
</dbReference>
<dbReference type="Pfam" id="PF08281">
    <property type="entry name" value="Sigma70_r4_2"/>
    <property type="match status" value="1"/>
</dbReference>
<dbReference type="InterPro" id="IPR014284">
    <property type="entry name" value="RNA_pol_sigma-70_dom"/>
</dbReference>
<keyword evidence="8" id="KW-1185">Reference proteome</keyword>
<evidence type="ECO:0000256" key="1">
    <source>
        <dbReference type="ARBA" id="ARBA00010641"/>
    </source>
</evidence>
<dbReference type="InterPro" id="IPR013324">
    <property type="entry name" value="RNA_pol_sigma_r3/r4-like"/>
</dbReference>
<keyword evidence="3" id="KW-0731">Sigma factor</keyword>
<evidence type="ECO:0000259" key="6">
    <source>
        <dbReference type="Pfam" id="PF08281"/>
    </source>
</evidence>
<gene>
    <name evidence="7" type="ORF">CHU95_11385</name>
</gene>
<dbReference type="RefSeq" id="WP_094456450.1">
    <property type="nucleotide sequence ID" value="NZ_NOXU01000028.1"/>
</dbReference>
<dbReference type="InterPro" id="IPR036388">
    <property type="entry name" value="WH-like_DNA-bd_sf"/>
</dbReference>
<dbReference type="SUPFAM" id="SSF88946">
    <property type="entry name" value="Sigma2 domain of RNA polymerase sigma factors"/>
    <property type="match status" value="1"/>
</dbReference>
<comment type="caution">
    <text evidence="7">The sequence shown here is derived from an EMBL/GenBank/DDBJ whole genome shotgun (WGS) entry which is preliminary data.</text>
</comment>
<evidence type="ECO:0000256" key="3">
    <source>
        <dbReference type="ARBA" id="ARBA00023082"/>
    </source>
</evidence>
<name>A0A255YZJ5_9PROT</name>
<evidence type="ECO:0000259" key="5">
    <source>
        <dbReference type="Pfam" id="PF04542"/>
    </source>
</evidence>
<dbReference type="Gene3D" id="1.10.1740.10">
    <property type="match status" value="1"/>
</dbReference>
<dbReference type="GO" id="GO:0006352">
    <property type="term" value="P:DNA-templated transcription initiation"/>
    <property type="evidence" value="ECO:0007669"/>
    <property type="project" value="InterPro"/>
</dbReference>
<dbReference type="NCBIfam" id="TIGR02937">
    <property type="entry name" value="sigma70-ECF"/>
    <property type="match status" value="1"/>
</dbReference>
<reference evidence="7 8" key="1">
    <citation type="submission" date="2017-07" db="EMBL/GenBank/DDBJ databases">
        <title>Niveispirillum cyanobacteriorum sp. nov., isolated from cyanobacterial aggregates in a eutrophic lake.</title>
        <authorList>
            <person name="Cai H."/>
        </authorList>
    </citation>
    <scope>NUCLEOTIDE SEQUENCE [LARGE SCALE GENOMIC DNA]</scope>
    <source>
        <strain evidence="8">TH1-14</strain>
    </source>
</reference>
<sequence>MEWAEQLPKREALYGFILRRVRDPFLADDLVQETLTRLIAYMQSNKVADSLAFSLRIATNLISDHYRMRGTGHAEVLEPEMACHRPSAEQTVMARQRADALARALERMPPLRREVFIRRRLHGQSYREIAQALNLNVAAVEKHVVRALEWLHSEMGREGAR</sequence>
<dbReference type="CDD" id="cd06171">
    <property type="entry name" value="Sigma70_r4"/>
    <property type="match status" value="1"/>
</dbReference>
<organism evidence="7 8">
    <name type="scientific">Niveispirillum lacus</name>
    <dbReference type="NCBI Taxonomy" id="1981099"/>
    <lineage>
        <taxon>Bacteria</taxon>
        <taxon>Pseudomonadati</taxon>
        <taxon>Pseudomonadota</taxon>
        <taxon>Alphaproteobacteria</taxon>
        <taxon>Rhodospirillales</taxon>
        <taxon>Azospirillaceae</taxon>
        <taxon>Niveispirillum</taxon>
    </lineage>
</organism>
<protein>
    <submittedName>
        <fullName evidence="7">RNA polymerase subunit sigma-70</fullName>
    </submittedName>
</protein>